<dbReference type="EMBL" id="RKHL01000001">
    <property type="protein sequence ID" value="ROR81685.1"/>
    <property type="molecule type" value="Genomic_DNA"/>
</dbReference>
<evidence type="ECO:0000256" key="1">
    <source>
        <dbReference type="ARBA" id="ARBA00010790"/>
    </source>
</evidence>
<evidence type="ECO:0000259" key="6">
    <source>
        <dbReference type="Pfam" id="PF05199"/>
    </source>
</evidence>
<dbReference type="GO" id="GO:0016614">
    <property type="term" value="F:oxidoreductase activity, acting on CH-OH group of donors"/>
    <property type="evidence" value="ECO:0007669"/>
    <property type="project" value="InterPro"/>
</dbReference>
<dbReference type="Pfam" id="PF05199">
    <property type="entry name" value="GMC_oxred_C"/>
    <property type="match status" value="1"/>
</dbReference>
<keyword evidence="4" id="KW-0560">Oxidoreductase</keyword>
<evidence type="ECO:0000256" key="4">
    <source>
        <dbReference type="ARBA" id="ARBA00023002"/>
    </source>
</evidence>
<dbReference type="SUPFAM" id="SSF51905">
    <property type="entry name" value="FAD/NAD(P)-binding domain"/>
    <property type="match status" value="1"/>
</dbReference>
<reference evidence="7 8" key="1">
    <citation type="submission" date="2018-11" db="EMBL/GenBank/DDBJ databases">
        <title>Sequencing the genomes of 1000 actinobacteria strains.</title>
        <authorList>
            <person name="Klenk H.-P."/>
        </authorList>
    </citation>
    <scope>NUCLEOTIDE SEQUENCE [LARGE SCALE GENOMIC DNA]</scope>
    <source>
        <strain evidence="7 8">DSM 14012</strain>
    </source>
</reference>
<dbReference type="Gene3D" id="3.50.50.60">
    <property type="entry name" value="FAD/NAD(P)-binding domain"/>
    <property type="match status" value="2"/>
</dbReference>
<keyword evidence="8" id="KW-1185">Reference proteome</keyword>
<dbReference type="InterPro" id="IPR036188">
    <property type="entry name" value="FAD/NAD-bd_sf"/>
</dbReference>
<accession>A0A3N2C2F2</accession>
<dbReference type="PANTHER" id="PTHR46056:SF12">
    <property type="entry name" value="LONG-CHAIN-ALCOHOL OXIDASE"/>
    <property type="match status" value="1"/>
</dbReference>
<dbReference type="PANTHER" id="PTHR46056">
    <property type="entry name" value="LONG-CHAIN-ALCOHOL OXIDASE"/>
    <property type="match status" value="1"/>
</dbReference>
<proteinExistence type="inferred from homology"/>
<dbReference type="Pfam" id="PF00732">
    <property type="entry name" value="GMC_oxred_N"/>
    <property type="match status" value="1"/>
</dbReference>
<keyword evidence="2" id="KW-0285">Flavoprotein</keyword>
<evidence type="ECO:0000313" key="8">
    <source>
        <dbReference type="Proteomes" id="UP000266915"/>
    </source>
</evidence>
<evidence type="ECO:0000256" key="2">
    <source>
        <dbReference type="ARBA" id="ARBA00022630"/>
    </source>
</evidence>
<dbReference type="InterPro" id="IPR000172">
    <property type="entry name" value="GMC_OxRdtase_N"/>
</dbReference>
<dbReference type="GO" id="GO:0050660">
    <property type="term" value="F:flavin adenine dinucleotide binding"/>
    <property type="evidence" value="ECO:0007669"/>
    <property type="project" value="InterPro"/>
</dbReference>
<organism evidence="7 8">
    <name type="scientific">Plantibacter flavus</name>
    <dbReference type="NCBI Taxonomy" id="150123"/>
    <lineage>
        <taxon>Bacteria</taxon>
        <taxon>Bacillati</taxon>
        <taxon>Actinomycetota</taxon>
        <taxon>Actinomycetes</taxon>
        <taxon>Micrococcales</taxon>
        <taxon>Microbacteriaceae</taxon>
        <taxon>Plantibacter</taxon>
    </lineage>
</organism>
<dbReference type="AlphaFoldDB" id="A0A3N2C2F2"/>
<comment type="similarity">
    <text evidence="1">Belongs to the GMC oxidoreductase family.</text>
</comment>
<comment type="caution">
    <text evidence="7">The sequence shown here is derived from an EMBL/GenBank/DDBJ whole genome shotgun (WGS) entry which is preliminary data.</text>
</comment>
<gene>
    <name evidence="7" type="ORF">EDD42_1756</name>
</gene>
<evidence type="ECO:0000313" key="7">
    <source>
        <dbReference type="EMBL" id="ROR81685.1"/>
    </source>
</evidence>
<name>A0A3N2C2F2_9MICO</name>
<keyword evidence="3" id="KW-0274">FAD</keyword>
<protein>
    <submittedName>
        <fullName evidence="7">Choline dehydrogenase-like flavoprotein</fullName>
    </submittedName>
</protein>
<dbReference type="Proteomes" id="UP000266915">
    <property type="component" value="Unassembled WGS sequence"/>
</dbReference>
<evidence type="ECO:0000259" key="5">
    <source>
        <dbReference type="Pfam" id="PF00732"/>
    </source>
</evidence>
<dbReference type="SUPFAM" id="SSF54373">
    <property type="entry name" value="FAD-linked reductases, C-terminal domain"/>
    <property type="match status" value="1"/>
</dbReference>
<sequence length="515" mass="54967">MNLDAMKTYDHDDSVDVVVVGTGAGGAPLLARLAEAGLRVVALEAGPNHDPAESTPDEVDATTINWMSSRFSGGEAPTAFGPNNSGFGVGGGTVHWGAFTPRPDARDLRLRSETGLGRDWPVDHAEFTRYVEEVEATIGVSGPTPYPWDPSRTYLYAPPKRNAPADLMAKGAESLGIRATDAPAAIITRDRDQPHHGLRRATTNVGSIHQGERHGAKATTAITYLPAAVAAGAEIRPDAVVHTIERDARGRVTGVVYRQDGVDKRQRCEVLVLAGGGVETPRLLLHNDVANTSGQVGRNFLAHGAVQVWGRFDEQIRGYRGYPSALITEDFVRPDGADFAGGYLLQSLGVMPFNYAATLVRGGGLWGTELVDELDASRYNAGIGMNAECLPADGNRLELSSEEDEWGLPRATISFSPGDNEQAIDRHAIRTMTDILTAAGARSTRVLARTAHTLGTCRMSDDPSDGVVDGDGRSHDIDNLWICDNSTFPSALSANPGLAQMALSLRTADRMLAAR</sequence>
<evidence type="ECO:0000256" key="3">
    <source>
        <dbReference type="ARBA" id="ARBA00022827"/>
    </source>
</evidence>
<feature type="domain" description="Glucose-methanol-choline oxidoreductase C-terminal" evidence="6">
    <location>
        <begin position="393"/>
        <end position="503"/>
    </location>
</feature>
<dbReference type="InterPro" id="IPR007867">
    <property type="entry name" value="GMC_OxRtase_C"/>
</dbReference>
<feature type="domain" description="Glucose-methanol-choline oxidoreductase N-terminal" evidence="5">
    <location>
        <begin position="86"/>
        <end position="303"/>
    </location>
</feature>